<organism evidence="2 3">
    <name type="scientific">Plectosphaerella plurivora</name>
    <dbReference type="NCBI Taxonomy" id="936078"/>
    <lineage>
        <taxon>Eukaryota</taxon>
        <taxon>Fungi</taxon>
        <taxon>Dikarya</taxon>
        <taxon>Ascomycota</taxon>
        <taxon>Pezizomycotina</taxon>
        <taxon>Sordariomycetes</taxon>
        <taxon>Hypocreomycetidae</taxon>
        <taxon>Glomerellales</taxon>
        <taxon>Plectosphaerellaceae</taxon>
        <taxon>Plectosphaerella</taxon>
    </lineage>
</organism>
<comment type="caution">
    <text evidence="2">The sequence shown here is derived from an EMBL/GenBank/DDBJ whole genome shotgun (WGS) entry which is preliminary data.</text>
</comment>
<evidence type="ECO:0000313" key="3">
    <source>
        <dbReference type="Proteomes" id="UP000770015"/>
    </source>
</evidence>
<reference evidence="2" key="1">
    <citation type="journal article" date="2021" name="Nat. Commun.">
        <title>Genetic determinants of endophytism in the Arabidopsis root mycobiome.</title>
        <authorList>
            <person name="Mesny F."/>
            <person name="Miyauchi S."/>
            <person name="Thiergart T."/>
            <person name="Pickel B."/>
            <person name="Atanasova L."/>
            <person name="Karlsson M."/>
            <person name="Huettel B."/>
            <person name="Barry K.W."/>
            <person name="Haridas S."/>
            <person name="Chen C."/>
            <person name="Bauer D."/>
            <person name="Andreopoulos W."/>
            <person name="Pangilinan J."/>
            <person name="LaButti K."/>
            <person name="Riley R."/>
            <person name="Lipzen A."/>
            <person name="Clum A."/>
            <person name="Drula E."/>
            <person name="Henrissat B."/>
            <person name="Kohler A."/>
            <person name="Grigoriev I.V."/>
            <person name="Martin F.M."/>
            <person name="Hacquard S."/>
        </authorList>
    </citation>
    <scope>NUCLEOTIDE SEQUENCE</scope>
    <source>
        <strain evidence="2">MPI-SDFR-AT-0117</strain>
    </source>
</reference>
<name>A0A9P8VGE2_9PEZI</name>
<feature type="compositionally biased region" description="Acidic residues" evidence="1">
    <location>
        <begin position="364"/>
        <end position="409"/>
    </location>
</feature>
<dbReference type="AlphaFoldDB" id="A0A9P8VGE2"/>
<proteinExistence type="predicted"/>
<dbReference type="EMBL" id="JAGSXJ010000007">
    <property type="protein sequence ID" value="KAH6689830.1"/>
    <property type="molecule type" value="Genomic_DNA"/>
</dbReference>
<sequence length="437" mass="48952">MSVVGYQAEQQRIYNGPVPWPTPPGWFPPGTKRPLENPEAYHAPIPHPSQRQRPPDSYWPVNDPNPQNAAPQPGMPFYAVGQQQQQQQTRHDFSLGAVGQAAPPPLEAELMGLADPATLAKKRSEMVAKLDKLSPDTIKALLLEASLRNFTVADQVNLEHDKITNLVPGATVPAPVNGAIAARLNHIHPPPQPAPVAPQPPVQREPPVSFDHYNDASWRELTRYDRYSCSKQFDLAFNVQDALERMFANISRSVSKNDHFLTKSSALHAMLAIWDNSFGCTGSEVGKQVRNECHAWVSHLQLVLNKLDADDARKLRDGPVQNGSIDSWVKCARKTRDEAGSYCSPVKEALMEAIDTVNSKAMGEGEDEEEDENEYDDEEYDEERQYEEEGEEDYEEEDDEEDYEEEEVREYEPAIVAQPNSHPRVDGGTRSQPVILD</sequence>
<evidence type="ECO:0000256" key="1">
    <source>
        <dbReference type="SAM" id="MobiDB-lite"/>
    </source>
</evidence>
<gene>
    <name evidence="2" type="ORF">F5X68DRAFT_230433</name>
</gene>
<evidence type="ECO:0000313" key="2">
    <source>
        <dbReference type="EMBL" id="KAH6689830.1"/>
    </source>
</evidence>
<feature type="compositionally biased region" description="Pro residues" evidence="1">
    <location>
        <begin position="18"/>
        <end position="27"/>
    </location>
</feature>
<dbReference type="Proteomes" id="UP000770015">
    <property type="component" value="Unassembled WGS sequence"/>
</dbReference>
<feature type="region of interest" description="Disordered" evidence="1">
    <location>
        <begin position="357"/>
        <end position="437"/>
    </location>
</feature>
<feature type="region of interest" description="Disordered" evidence="1">
    <location>
        <begin position="13"/>
        <end position="90"/>
    </location>
</feature>
<protein>
    <submittedName>
        <fullName evidence="2">Uncharacterized protein</fullName>
    </submittedName>
</protein>
<accession>A0A9P8VGE2</accession>
<keyword evidence="3" id="KW-1185">Reference proteome</keyword>